<sequence>MWDDLPENVIPANIIKMPDPLKDAEEEAERIKADRHYYLRSGIERIILDAPWVDEKELILEVGKYYKEAISCTPSFAKYPEATKWVDYVIRKDRELMNLADLTEQEIAVLRSTHDYLTFRGYRDFGIKRKKISEEKCRTAFLPETDMGPMHIKNVDDPITYWKPLPALPARARISEAWWYHKKFVIDGVGSGLHIDDEPDDIFPLPVLKMVEMYADDTDSVVDFLRKYSSFWGSCNVLIYDRKYKVIAIEKCSRNYFEVFPVDKSAGFGHVSGMVCRNPDSPQAKYQKEKRNQYLNLFNLPEDGPDALFWNICYKFEIMLRETLRNLGRNPRAEDVIKLFTTKFPDGLRKDGLKIHPDQGAIGYTLITNCTFLEKKLYYRWQRTGEKDGGIWQEKPEICQYEV</sequence>
<proteinExistence type="predicted"/>
<name>A0A1V6C750_UNCT6</name>
<protein>
    <submittedName>
        <fullName evidence="1">Uncharacterized protein</fullName>
    </submittedName>
</protein>
<dbReference type="AlphaFoldDB" id="A0A1V6C750"/>
<reference evidence="1" key="1">
    <citation type="submission" date="2017-02" db="EMBL/GenBank/DDBJ databases">
        <title>Delving into the versatile metabolic prowess of the omnipresent phylum Bacteroidetes.</title>
        <authorList>
            <person name="Nobu M.K."/>
            <person name="Mei R."/>
            <person name="Narihiro T."/>
            <person name="Kuroda K."/>
            <person name="Liu W.-T."/>
        </authorList>
    </citation>
    <scope>NUCLEOTIDE SEQUENCE</scope>
    <source>
        <strain evidence="1">ADurb.Bin131</strain>
    </source>
</reference>
<comment type="caution">
    <text evidence="1">The sequence shown here is derived from an EMBL/GenBank/DDBJ whole genome shotgun (WGS) entry which is preliminary data.</text>
</comment>
<accession>A0A1V6C750</accession>
<dbReference type="Proteomes" id="UP000485562">
    <property type="component" value="Unassembled WGS sequence"/>
</dbReference>
<gene>
    <name evidence="1" type="ORF">BWX89_01217</name>
</gene>
<evidence type="ECO:0000313" key="1">
    <source>
        <dbReference type="EMBL" id="OQB72753.1"/>
    </source>
</evidence>
<dbReference type="EMBL" id="MWDQ01000114">
    <property type="protein sequence ID" value="OQB72753.1"/>
    <property type="molecule type" value="Genomic_DNA"/>
</dbReference>
<organism evidence="1">
    <name type="scientific">candidate division TA06 bacterium ADurb.Bin131</name>
    <dbReference type="NCBI Taxonomy" id="1852827"/>
    <lineage>
        <taxon>Bacteria</taxon>
        <taxon>Bacteria division TA06</taxon>
    </lineage>
</organism>